<reference evidence="1 2" key="1">
    <citation type="submission" date="2018-05" db="EMBL/GenBank/DDBJ databases">
        <title>Genomic Encyclopedia of Type Strains, Phase IV (KMG-IV): sequencing the most valuable type-strain genomes for metagenomic binning, comparative biology and taxonomic classification.</title>
        <authorList>
            <person name="Goeker M."/>
        </authorList>
    </citation>
    <scope>NUCLEOTIDE SEQUENCE [LARGE SCALE GENOMIC DNA]</scope>
    <source>
        <strain evidence="1 2">DSM 25350</strain>
    </source>
</reference>
<name>A0A316FZA2_9GAMM</name>
<protein>
    <submittedName>
        <fullName evidence="1">Uncharacterized protein</fullName>
    </submittedName>
</protein>
<gene>
    <name evidence="1" type="ORF">C8D97_102363</name>
</gene>
<sequence length="130" mass="15070">METDVKNLSIVFPDEGLTTGCDVSDLGNGLYRLVEHPIMAESAMYGDTILAELESQEQIRFKKVAEKSSYKMLDYVLPKELIESQEFLELKNNLTKRNIFWQQDFGGCFMCFLTQDEESEIRNEIERKIT</sequence>
<evidence type="ECO:0000313" key="1">
    <source>
        <dbReference type="EMBL" id="PWK53971.1"/>
    </source>
</evidence>
<dbReference type="AlphaFoldDB" id="A0A316FZA2"/>
<accession>A0A316FZA2</accession>
<comment type="caution">
    <text evidence="1">The sequence shown here is derived from an EMBL/GenBank/DDBJ whole genome shotgun (WGS) entry which is preliminary data.</text>
</comment>
<organism evidence="1 2">
    <name type="scientific">Pleionea mediterranea</name>
    <dbReference type="NCBI Taxonomy" id="523701"/>
    <lineage>
        <taxon>Bacteria</taxon>
        <taxon>Pseudomonadati</taxon>
        <taxon>Pseudomonadota</taxon>
        <taxon>Gammaproteobacteria</taxon>
        <taxon>Oceanospirillales</taxon>
        <taxon>Pleioneaceae</taxon>
        <taxon>Pleionea</taxon>
    </lineage>
</organism>
<dbReference type="EMBL" id="QGGU01000002">
    <property type="protein sequence ID" value="PWK53971.1"/>
    <property type="molecule type" value="Genomic_DNA"/>
</dbReference>
<keyword evidence="2" id="KW-1185">Reference proteome</keyword>
<dbReference type="Proteomes" id="UP000245790">
    <property type="component" value="Unassembled WGS sequence"/>
</dbReference>
<proteinExistence type="predicted"/>
<evidence type="ECO:0000313" key="2">
    <source>
        <dbReference type="Proteomes" id="UP000245790"/>
    </source>
</evidence>